<dbReference type="AlphaFoldDB" id="A0A9D2AY54"/>
<dbReference type="PROSITE" id="PS50893">
    <property type="entry name" value="ABC_TRANSPORTER_2"/>
    <property type="match status" value="1"/>
</dbReference>
<evidence type="ECO:0000256" key="3">
    <source>
        <dbReference type="ARBA" id="ARBA00022692"/>
    </source>
</evidence>
<dbReference type="PANTHER" id="PTHR43394">
    <property type="entry name" value="ATP-DEPENDENT PERMEASE MDL1, MITOCHONDRIAL"/>
    <property type="match status" value="1"/>
</dbReference>
<dbReference type="InterPro" id="IPR003593">
    <property type="entry name" value="AAA+_ATPase"/>
</dbReference>
<keyword evidence="2" id="KW-0813">Transport</keyword>
<gene>
    <name evidence="11" type="ORF">H9853_04285</name>
</gene>
<dbReference type="PROSITE" id="PS50929">
    <property type="entry name" value="ABC_TM1F"/>
    <property type="match status" value="1"/>
</dbReference>
<keyword evidence="6 8" id="KW-1133">Transmembrane helix</keyword>
<dbReference type="SUPFAM" id="SSF52540">
    <property type="entry name" value="P-loop containing nucleoside triphosphate hydrolases"/>
    <property type="match status" value="1"/>
</dbReference>
<dbReference type="FunFam" id="3.40.50.300:FF:000287">
    <property type="entry name" value="Multidrug ABC transporter ATP-binding protein"/>
    <property type="match status" value="1"/>
</dbReference>
<dbReference type="SUPFAM" id="SSF90123">
    <property type="entry name" value="ABC transporter transmembrane region"/>
    <property type="match status" value="1"/>
</dbReference>
<evidence type="ECO:0000313" key="12">
    <source>
        <dbReference type="Proteomes" id="UP000824156"/>
    </source>
</evidence>
<reference evidence="11" key="1">
    <citation type="journal article" date="2021" name="PeerJ">
        <title>Extensive microbial diversity within the chicken gut microbiome revealed by metagenomics and culture.</title>
        <authorList>
            <person name="Gilroy R."/>
            <person name="Ravi A."/>
            <person name="Getino M."/>
            <person name="Pursley I."/>
            <person name="Horton D.L."/>
            <person name="Alikhan N.F."/>
            <person name="Baker D."/>
            <person name="Gharbi K."/>
            <person name="Hall N."/>
            <person name="Watson M."/>
            <person name="Adriaenssens E.M."/>
            <person name="Foster-Nyarko E."/>
            <person name="Jarju S."/>
            <person name="Secka A."/>
            <person name="Antonio M."/>
            <person name="Oren A."/>
            <person name="Chaudhuri R.R."/>
            <person name="La Ragione R."/>
            <person name="Hildebrand F."/>
            <person name="Pallen M.J."/>
        </authorList>
    </citation>
    <scope>NUCLEOTIDE SEQUENCE</scope>
    <source>
        <strain evidence="11">1719</strain>
    </source>
</reference>
<dbReference type="SMART" id="SM00382">
    <property type="entry name" value="AAA"/>
    <property type="match status" value="1"/>
</dbReference>
<feature type="transmembrane region" description="Helical" evidence="8">
    <location>
        <begin position="176"/>
        <end position="194"/>
    </location>
</feature>
<protein>
    <submittedName>
        <fullName evidence="11">ABC transporter ATP-binding protein/permease</fullName>
    </submittedName>
</protein>
<dbReference type="InterPro" id="IPR027417">
    <property type="entry name" value="P-loop_NTPase"/>
</dbReference>
<keyword evidence="3 8" id="KW-0812">Transmembrane</keyword>
<keyword evidence="5 11" id="KW-0067">ATP-binding</keyword>
<dbReference type="PANTHER" id="PTHR43394:SF1">
    <property type="entry name" value="ATP-BINDING CASSETTE SUB-FAMILY B MEMBER 10, MITOCHONDRIAL"/>
    <property type="match status" value="1"/>
</dbReference>
<comment type="subcellular location">
    <subcellularLocation>
        <location evidence="1">Cell membrane</location>
        <topology evidence="1">Multi-pass membrane protein</topology>
    </subcellularLocation>
</comment>
<dbReference type="CDD" id="cd18565">
    <property type="entry name" value="ABC_6TM_exporter_like"/>
    <property type="match status" value="1"/>
</dbReference>
<dbReference type="InterPro" id="IPR039421">
    <property type="entry name" value="Type_1_exporter"/>
</dbReference>
<evidence type="ECO:0000256" key="1">
    <source>
        <dbReference type="ARBA" id="ARBA00004651"/>
    </source>
</evidence>
<evidence type="ECO:0000256" key="4">
    <source>
        <dbReference type="ARBA" id="ARBA00022741"/>
    </source>
</evidence>
<dbReference type="Pfam" id="PF00005">
    <property type="entry name" value="ABC_tran"/>
    <property type="match status" value="1"/>
</dbReference>
<feature type="transmembrane region" description="Helical" evidence="8">
    <location>
        <begin position="73"/>
        <end position="94"/>
    </location>
</feature>
<sequence length="599" mass="67172">MRNNKNTDSPLRQLFQYMSPFHVKVKLATLFSVLNKLFDLAPPILIGAAVDVVVKGEESLIAGFGIKDPSDQLIYLAGITVIVWVMESLFQYLFEVYWRDLAQFVQNSLRKDAYNNLQKQEMAYFEDKSSGDLISILNDDINQLERFLDHGANDIIQVFVTVIVIGSIFMFSAPEIGWLAIAPMPFIIWGSVWFQKKLAPRYTKVREQAGATSSQLVNNLGGMATIKSFGTEVYEYNRISGLSENYKKANQSVIRLSAAFVPLIRMLILTGFIGILIFAGFKTLNGEMAVGMYSVLIFVTQRLLWPLTRLGETFDLYQRAMASTRRVMGLLKTKEILTEGTQPLNKNTVKGGYEFQNVNFKYRTGDPVLKNLNLTIKPGETVGIVGPTGAGKSSLIKLLLRLYDVTGGEILLDGRDLRDYKNEDLVHATGLVSQDIFLFHGTVLENISYGTFNATKQQILDASKLAEAHEFIMSLPEGYDTLVGERGQKLSGGQRQRIALARAILKNPPILILDEATSAVDNETEAAIQRSLYKIAINRTTIIIAHRLSTIRHADKILVMENGRVIEEGTHDILFTKKGLYHQLWMVQSGEIRFAHEKP</sequence>
<proteinExistence type="predicted"/>
<dbReference type="InterPro" id="IPR017871">
    <property type="entry name" value="ABC_transporter-like_CS"/>
</dbReference>
<keyword evidence="4" id="KW-0547">Nucleotide-binding</keyword>
<keyword evidence="7 8" id="KW-0472">Membrane</keyword>
<dbReference type="GO" id="GO:0015421">
    <property type="term" value="F:ABC-type oligopeptide transporter activity"/>
    <property type="evidence" value="ECO:0007669"/>
    <property type="project" value="TreeGrafter"/>
</dbReference>
<dbReference type="Gene3D" id="1.20.1560.10">
    <property type="entry name" value="ABC transporter type 1, transmembrane domain"/>
    <property type="match status" value="1"/>
</dbReference>
<dbReference type="EMBL" id="DXEZ01000120">
    <property type="protein sequence ID" value="HIX54220.1"/>
    <property type="molecule type" value="Genomic_DNA"/>
</dbReference>
<feature type="transmembrane region" description="Helical" evidence="8">
    <location>
        <begin position="151"/>
        <end position="170"/>
    </location>
</feature>
<dbReference type="InterPro" id="IPR003439">
    <property type="entry name" value="ABC_transporter-like_ATP-bd"/>
</dbReference>
<dbReference type="GO" id="GO:0005524">
    <property type="term" value="F:ATP binding"/>
    <property type="evidence" value="ECO:0007669"/>
    <property type="project" value="UniProtKB-KW"/>
</dbReference>
<evidence type="ECO:0000259" key="10">
    <source>
        <dbReference type="PROSITE" id="PS50929"/>
    </source>
</evidence>
<organism evidence="11 12">
    <name type="scientific">Candidatus Sphingobacterium stercoripullorum</name>
    <dbReference type="NCBI Taxonomy" id="2838759"/>
    <lineage>
        <taxon>Bacteria</taxon>
        <taxon>Pseudomonadati</taxon>
        <taxon>Bacteroidota</taxon>
        <taxon>Sphingobacteriia</taxon>
        <taxon>Sphingobacteriales</taxon>
        <taxon>Sphingobacteriaceae</taxon>
        <taxon>Sphingobacterium</taxon>
    </lineage>
</organism>
<evidence type="ECO:0000313" key="11">
    <source>
        <dbReference type="EMBL" id="HIX54220.1"/>
    </source>
</evidence>
<dbReference type="PROSITE" id="PS00211">
    <property type="entry name" value="ABC_TRANSPORTER_1"/>
    <property type="match status" value="1"/>
</dbReference>
<evidence type="ECO:0000256" key="6">
    <source>
        <dbReference type="ARBA" id="ARBA00022989"/>
    </source>
</evidence>
<evidence type="ECO:0000256" key="8">
    <source>
        <dbReference type="SAM" id="Phobius"/>
    </source>
</evidence>
<dbReference type="InterPro" id="IPR036640">
    <property type="entry name" value="ABC1_TM_sf"/>
</dbReference>
<dbReference type="InterPro" id="IPR011527">
    <property type="entry name" value="ABC1_TM_dom"/>
</dbReference>
<dbReference type="Gene3D" id="3.40.50.300">
    <property type="entry name" value="P-loop containing nucleotide triphosphate hydrolases"/>
    <property type="match status" value="1"/>
</dbReference>
<reference evidence="11" key="2">
    <citation type="submission" date="2021-04" db="EMBL/GenBank/DDBJ databases">
        <authorList>
            <person name="Gilroy R."/>
        </authorList>
    </citation>
    <scope>NUCLEOTIDE SEQUENCE</scope>
    <source>
        <strain evidence="11">1719</strain>
    </source>
</reference>
<accession>A0A9D2AY54</accession>
<feature type="domain" description="ABC transmembrane type-1" evidence="10">
    <location>
        <begin position="27"/>
        <end position="319"/>
    </location>
</feature>
<dbReference type="GO" id="GO:0016887">
    <property type="term" value="F:ATP hydrolysis activity"/>
    <property type="evidence" value="ECO:0007669"/>
    <property type="project" value="InterPro"/>
</dbReference>
<dbReference type="Pfam" id="PF00664">
    <property type="entry name" value="ABC_membrane"/>
    <property type="match status" value="1"/>
</dbReference>
<evidence type="ECO:0000256" key="7">
    <source>
        <dbReference type="ARBA" id="ARBA00023136"/>
    </source>
</evidence>
<dbReference type="Proteomes" id="UP000824156">
    <property type="component" value="Unassembled WGS sequence"/>
</dbReference>
<feature type="transmembrane region" description="Helical" evidence="8">
    <location>
        <begin position="256"/>
        <end position="281"/>
    </location>
</feature>
<evidence type="ECO:0000259" key="9">
    <source>
        <dbReference type="PROSITE" id="PS50893"/>
    </source>
</evidence>
<dbReference type="GO" id="GO:0005886">
    <property type="term" value="C:plasma membrane"/>
    <property type="evidence" value="ECO:0007669"/>
    <property type="project" value="UniProtKB-SubCell"/>
</dbReference>
<evidence type="ECO:0000256" key="2">
    <source>
        <dbReference type="ARBA" id="ARBA00022448"/>
    </source>
</evidence>
<name>A0A9D2AY54_9SPHI</name>
<feature type="domain" description="ABC transporter" evidence="9">
    <location>
        <begin position="353"/>
        <end position="587"/>
    </location>
</feature>
<comment type="caution">
    <text evidence="11">The sequence shown here is derived from an EMBL/GenBank/DDBJ whole genome shotgun (WGS) entry which is preliminary data.</text>
</comment>
<evidence type="ECO:0000256" key="5">
    <source>
        <dbReference type="ARBA" id="ARBA00022840"/>
    </source>
</evidence>